<dbReference type="AlphaFoldDB" id="A0A2U3PVA0"/>
<name>A0A2U3PVA0_9BRAD</name>
<accession>A0A2U3PVA0</accession>
<dbReference type="Proteomes" id="UP000246085">
    <property type="component" value="Chromosome BRAD3257"/>
</dbReference>
<organism evidence="1 2">
    <name type="scientific">Bradyrhizobium vignae</name>
    <dbReference type="NCBI Taxonomy" id="1549949"/>
    <lineage>
        <taxon>Bacteria</taxon>
        <taxon>Pseudomonadati</taxon>
        <taxon>Pseudomonadota</taxon>
        <taxon>Alphaproteobacteria</taxon>
        <taxon>Hyphomicrobiales</taxon>
        <taxon>Nitrobacteraceae</taxon>
        <taxon>Bradyrhizobium</taxon>
    </lineage>
</organism>
<dbReference type="KEGG" id="bvz:BRAD3257_1970"/>
<proteinExistence type="predicted"/>
<dbReference type="EMBL" id="LS398110">
    <property type="protein sequence ID" value="SPP93073.1"/>
    <property type="molecule type" value="Genomic_DNA"/>
</dbReference>
<reference evidence="1 2" key="1">
    <citation type="submission" date="2018-03" db="EMBL/GenBank/DDBJ databases">
        <authorList>
            <person name="Gully D."/>
        </authorList>
    </citation>
    <scope>NUCLEOTIDE SEQUENCE [LARGE SCALE GENOMIC DNA]</scope>
    <source>
        <strain evidence="1">ORS3257</strain>
    </source>
</reference>
<evidence type="ECO:0000313" key="1">
    <source>
        <dbReference type="EMBL" id="SPP93073.1"/>
    </source>
</evidence>
<evidence type="ECO:0000313" key="2">
    <source>
        <dbReference type="Proteomes" id="UP000246085"/>
    </source>
</evidence>
<protein>
    <submittedName>
        <fullName evidence="1">Uncharacterized protein</fullName>
    </submittedName>
</protein>
<gene>
    <name evidence="1" type="ORF">BRAD3257_1970</name>
</gene>
<sequence>MHAPLIGSKHLTYSAIYFAAPVAQRPPQKYLSF</sequence>